<evidence type="ECO:0000313" key="4">
    <source>
        <dbReference type="RefSeq" id="XP_017782149.1"/>
    </source>
</evidence>
<sequence length="506" mass="58204">MYDFFDFAFCQYLTVEFMIRKRLKLPEDASKKKYWFMVNLPSYFLTPAIMLFTLPLLLVFMLIRKLVDVALKKKHGLDYLGLLDGYCTLPHLISVRTLPNAINELHCIESFKKFDVFFDEIVDHVLKTVWSKECYDKLLTIRASCFGYLYLKRHNLDVRKVISKVNSESLNDFLQECNNADLPADGRFNWDMKIASIGADGKYYLFIRLHHCIADGTVMYNLVSNILYKLNPLKDVAAQEMRKKLEIEAKRIGSVKRINKLNINYEKPNIFNVSKSYKTNIVYKTYHLLPIIDVICKNTNTSFQQVVLTAFGAAISNYMEANKILKIPKKIGCGYPKLTDVDRTVRLFENRKSYVFGGRFAGTLLNIPIDTKCSWKQRLDKTGAALERIITSYEIPFNAVSTETFIENLPTPIGRLILKNYNYSGKIFNIEGGPALQLFNGDKLLDKVIFFPKVSTSGFGFTFTNYNNKLQMSLTVSQEQPNVEASQGILNETANNISLMLKEFTY</sequence>
<organism evidence="3 4">
    <name type="scientific">Nicrophorus vespilloides</name>
    <name type="common">Boreal carrion beetle</name>
    <dbReference type="NCBI Taxonomy" id="110193"/>
    <lineage>
        <taxon>Eukaryota</taxon>
        <taxon>Metazoa</taxon>
        <taxon>Ecdysozoa</taxon>
        <taxon>Arthropoda</taxon>
        <taxon>Hexapoda</taxon>
        <taxon>Insecta</taxon>
        <taxon>Pterygota</taxon>
        <taxon>Neoptera</taxon>
        <taxon>Endopterygota</taxon>
        <taxon>Coleoptera</taxon>
        <taxon>Polyphaga</taxon>
        <taxon>Staphyliniformia</taxon>
        <taxon>Silphidae</taxon>
        <taxon>Nicrophorinae</taxon>
        <taxon>Nicrophorus</taxon>
    </lineage>
</organism>
<dbReference type="Proteomes" id="UP000695000">
    <property type="component" value="Unplaced"/>
</dbReference>
<dbReference type="GeneID" id="108566672"/>
<feature type="transmembrane region" description="Helical" evidence="1">
    <location>
        <begin position="43"/>
        <end position="63"/>
    </location>
</feature>
<dbReference type="RefSeq" id="XP_017782149.1">
    <property type="nucleotide sequence ID" value="XM_017926660.1"/>
</dbReference>
<keyword evidence="1" id="KW-0812">Transmembrane</keyword>
<keyword evidence="3" id="KW-1185">Reference proteome</keyword>
<dbReference type="InterPro" id="IPR009721">
    <property type="entry name" value="O-acyltransferase_WSD1_C"/>
</dbReference>
<accession>A0ABM1N5P9</accession>
<proteinExistence type="predicted"/>
<evidence type="ECO:0000313" key="3">
    <source>
        <dbReference type="Proteomes" id="UP000695000"/>
    </source>
</evidence>
<reference evidence="4" key="1">
    <citation type="submission" date="2025-08" db="UniProtKB">
        <authorList>
            <consortium name="RefSeq"/>
        </authorList>
    </citation>
    <scope>IDENTIFICATION</scope>
    <source>
        <tissue evidence="4">Whole Larva</tissue>
    </source>
</reference>
<evidence type="ECO:0000256" key="1">
    <source>
        <dbReference type="SAM" id="Phobius"/>
    </source>
</evidence>
<name>A0ABM1N5P9_NICVS</name>
<gene>
    <name evidence="4" type="primary">LOC108566672</name>
</gene>
<protein>
    <submittedName>
        <fullName evidence="4">Uncharacterized protein LOC108566672 isoform X2</fullName>
    </submittedName>
</protein>
<keyword evidence="1" id="KW-1133">Transmembrane helix</keyword>
<keyword evidence="1" id="KW-0472">Membrane</keyword>
<dbReference type="Pfam" id="PF06974">
    <property type="entry name" value="WS_DGAT_C"/>
    <property type="match status" value="1"/>
</dbReference>
<feature type="domain" description="O-acyltransferase WSD1 C-terminal" evidence="2">
    <location>
        <begin position="357"/>
        <end position="479"/>
    </location>
</feature>
<evidence type="ECO:0000259" key="2">
    <source>
        <dbReference type="Pfam" id="PF06974"/>
    </source>
</evidence>